<dbReference type="AlphaFoldDB" id="A0A2K8QP92"/>
<dbReference type="GeneID" id="66565806"/>
<dbReference type="InterPro" id="IPR025319">
    <property type="entry name" value="DUF4224"/>
</dbReference>
<organism evidence="2 3">
    <name type="scientific">Dickeya fangzhongdai</name>
    <dbReference type="NCBI Taxonomy" id="1778540"/>
    <lineage>
        <taxon>Bacteria</taxon>
        <taxon>Pseudomonadati</taxon>
        <taxon>Pseudomonadota</taxon>
        <taxon>Gammaproteobacteria</taxon>
        <taxon>Enterobacterales</taxon>
        <taxon>Pectobacteriaceae</taxon>
        <taxon>Dickeya</taxon>
    </lineage>
</organism>
<sequence>MITENVLLSDEELIELTGYKYPSKQIDVLRRSGISFIVRKDGKPRVTWAHVNAVLNGTPAPELEDDDVGINFDGI</sequence>
<evidence type="ECO:0000313" key="2">
    <source>
        <dbReference type="EMBL" id="ATZ95333.1"/>
    </source>
</evidence>
<keyword evidence="3" id="KW-1185">Reference proteome</keyword>
<dbReference type="Pfam" id="PF13986">
    <property type="entry name" value="DUF4224"/>
    <property type="match status" value="1"/>
</dbReference>
<gene>
    <name evidence="2" type="ORF">CVE23_15910</name>
</gene>
<feature type="domain" description="DUF4224" evidence="1">
    <location>
        <begin position="7"/>
        <end position="51"/>
    </location>
</feature>
<protein>
    <recommendedName>
        <fullName evidence="1">DUF4224 domain-containing protein</fullName>
    </recommendedName>
</protein>
<evidence type="ECO:0000259" key="1">
    <source>
        <dbReference type="Pfam" id="PF13986"/>
    </source>
</evidence>
<dbReference type="Proteomes" id="UP000231901">
    <property type="component" value="Chromosome"/>
</dbReference>
<dbReference type="EMBL" id="CP025003">
    <property type="protein sequence ID" value="ATZ95333.1"/>
    <property type="molecule type" value="Genomic_DNA"/>
</dbReference>
<accession>A0A2K8QP92</accession>
<name>A0A2K8QP92_9GAMM</name>
<dbReference type="RefSeq" id="WP_100849925.1">
    <property type="nucleotide sequence ID" value="NZ_BMJF01000006.1"/>
</dbReference>
<reference evidence="3" key="1">
    <citation type="journal article" date="2018" name="Genome Announc.">
        <title>Complete genome sequence of a Dickeya fangzhongdai type strain causing bleeding canker of pear tree trunks.</title>
        <authorList>
            <person name="Zhao Y."/>
            <person name="Tian Y."/>
            <person name="Li X."/>
            <person name="Hu B."/>
        </authorList>
    </citation>
    <scope>NUCLEOTIDE SEQUENCE [LARGE SCALE GENOMIC DNA]</scope>
    <source>
        <strain evidence="3">DSM 101947</strain>
    </source>
</reference>
<proteinExistence type="predicted"/>
<dbReference type="KEGG" id="dfn:CVE23_15910"/>
<evidence type="ECO:0000313" key="3">
    <source>
        <dbReference type="Proteomes" id="UP000231901"/>
    </source>
</evidence>